<dbReference type="EMBL" id="ADZX01000799">
    <property type="protein sequence ID" value="EFK95350.1"/>
    <property type="molecule type" value="Genomic_DNA"/>
</dbReference>
<dbReference type="GO" id="GO:0005840">
    <property type="term" value="C:ribosome"/>
    <property type="evidence" value="ECO:0007669"/>
    <property type="project" value="UniProtKB-KW"/>
</dbReference>
<dbReference type="InterPro" id="IPR012657">
    <property type="entry name" value="23S_rRNA-intervening_sequence"/>
</dbReference>
<dbReference type="CDD" id="cd16377">
    <property type="entry name" value="23S_rRNA_IVP_like"/>
    <property type="match status" value="1"/>
</dbReference>
<proteinExistence type="predicted"/>
<dbReference type="InterPro" id="IPR036583">
    <property type="entry name" value="23S_rRNA_IVS_sf"/>
</dbReference>
<keyword evidence="1" id="KW-0689">Ribosomal protein</keyword>
<keyword evidence="1" id="KW-0687">Ribonucleoprotein</keyword>
<reference evidence="1" key="1">
    <citation type="submission" date="2010-07" db="EMBL/GenBank/DDBJ databases">
        <authorList>
            <consortium name="CONSOLIDER consortium CSD2007-00005"/>
            <person name="Guazzaroni M.-E."/>
            <person name="Richter M."/>
            <person name="Garcia-Salamanca A."/>
            <person name="Yarza P."/>
            <person name="Ferrer M."/>
        </authorList>
    </citation>
    <scope>NUCLEOTIDE SEQUENCE</scope>
</reference>
<dbReference type="Gene3D" id="1.20.1440.60">
    <property type="entry name" value="23S rRNA-intervening sequence"/>
    <property type="match status" value="1"/>
</dbReference>
<organism evidence="1">
    <name type="scientific">sediment metagenome</name>
    <dbReference type="NCBI Taxonomy" id="749907"/>
    <lineage>
        <taxon>unclassified sequences</taxon>
        <taxon>metagenomes</taxon>
        <taxon>ecological metagenomes</taxon>
    </lineage>
</organism>
<dbReference type="AlphaFoldDB" id="D9PM61"/>
<dbReference type="SUPFAM" id="SSF158446">
    <property type="entry name" value="IVS-encoded protein-like"/>
    <property type="match status" value="1"/>
</dbReference>
<dbReference type="NCBIfam" id="TIGR02436">
    <property type="entry name" value="four helix bundle protein"/>
    <property type="match status" value="1"/>
</dbReference>
<dbReference type="PANTHER" id="PTHR38471:SF2">
    <property type="entry name" value="FOUR HELIX BUNDLE PROTEIN"/>
    <property type="match status" value="1"/>
</dbReference>
<sequence length="125" mass="14751">MSTIKRFEDLECWQEARKLVQLIYKLSKKEFFSKDFKLVSQVTDSAVSSMANIAEGFHRNSNKDFMRFLDYSRSSVAETLSHSYVALDQRYMTEDEIHEVREQADVVWKKVNNLISYLNRSKKPV</sequence>
<name>D9PM61_9ZZZZ</name>
<comment type="caution">
    <text evidence="1">The sequence shown here is derived from an EMBL/GenBank/DDBJ whole genome shotgun (WGS) entry which is preliminary data.</text>
</comment>
<gene>
    <name evidence="1" type="ORF">LDC_2639</name>
</gene>
<protein>
    <submittedName>
        <fullName evidence="1">S23 ribosomal protein</fullName>
    </submittedName>
</protein>
<dbReference type="PANTHER" id="PTHR38471">
    <property type="entry name" value="FOUR HELIX BUNDLE PROTEIN"/>
    <property type="match status" value="1"/>
</dbReference>
<reference evidence="1" key="2">
    <citation type="journal article" date="2011" name="Microb. Ecol.">
        <title>Taxonomic and Functional Metagenomic Profiling of the Microbial Community in the Anoxic Sediment of a Sub-saline Shallow Lake (Laguna de Carrizo, Central Spain).</title>
        <authorList>
            <person name="Ferrer M."/>
            <person name="Guazzaroni M.E."/>
            <person name="Richter M."/>
            <person name="Garcia-Salamanca A."/>
            <person name="Yarza P."/>
            <person name="Suarez-Suarez A."/>
            <person name="Solano J."/>
            <person name="Alcaide M."/>
            <person name="van Dillewijn P."/>
            <person name="Molina-Henares M.A."/>
            <person name="Lopez-Cortes N."/>
            <person name="Al-Ramahi Y."/>
            <person name="Guerrero C."/>
            <person name="Acosta A."/>
            <person name="de Eugenio L.I."/>
            <person name="Martinez V."/>
            <person name="Marques S."/>
            <person name="Rojo F."/>
            <person name="Santero E."/>
            <person name="Genilloud O."/>
            <person name="Perez-Perez J."/>
            <person name="Rossello-Mora R."/>
            <person name="Ramos J.L."/>
        </authorList>
    </citation>
    <scope>NUCLEOTIDE SEQUENCE</scope>
</reference>
<dbReference type="Pfam" id="PF05635">
    <property type="entry name" value="23S_rRNA_IVP"/>
    <property type="match status" value="1"/>
</dbReference>
<evidence type="ECO:0000313" key="1">
    <source>
        <dbReference type="EMBL" id="EFK95350.1"/>
    </source>
</evidence>
<accession>D9PM61</accession>